<keyword evidence="1" id="KW-0472">Membrane</keyword>
<keyword evidence="3" id="KW-1185">Reference proteome</keyword>
<evidence type="ECO:0000313" key="2">
    <source>
        <dbReference type="EMBL" id="GGN73951.1"/>
    </source>
</evidence>
<keyword evidence="1" id="KW-1133">Transmembrane helix</keyword>
<evidence type="ECO:0000256" key="1">
    <source>
        <dbReference type="SAM" id="Phobius"/>
    </source>
</evidence>
<feature type="transmembrane region" description="Helical" evidence="1">
    <location>
        <begin position="128"/>
        <end position="145"/>
    </location>
</feature>
<dbReference type="Proteomes" id="UP000658127">
    <property type="component" value="Unassembled WGS sequence"/>
</dbReference>
<feature type="transmembrane region" description="Helical" evidence="1">
    <location>
        <begin position="157"/>
        <end position="184"/>
    </location>
</feature>
<gene>
    <name evidence="2" type="ORF">GCM10011610_17060</name>
</gene>
<sequence>MLRRVPFTIAFLALVAILGIATGGLWRRLDAGSWFPDIAYGWLALTEGRWWTPPSGWFFGLTPVQYVMMAIFFAPAVGWTEWRLGSARAALVCVSGHLIGVLGASVTVGLLAPTHLGWADRLTEVRDVRFTTAAIAALAAVSATLRSPWRLRVRVVLVAHVSITFLFESTFADLMHVFALAAWFPLGEKLFSRTEHGF</sequence>
<keyword evidence="1" id="KW-0812">Transmembrane</keyword>
<evidence type="ECO:0000313" key="3">
    <source>
        <dbReference type="Proteomes" id="UP000658127"/>
    </source>
</evidence>
<feature type="transmembrane region" description="Helical" evidence="1">
    <location>
        <begin position="57"/>
        <end position="77"/>
    </location>
</feature>
<dbReference type="EMBL" id="BMNE01000002">
    <property type="protein sequence ID" value="GGN73951.1"/>
    <property type="molecule type" value="Genomic_DNA"/>
</dbReference>
<proteinExistence type="predicted"/>
<name>A0ABQ2K7H3_9NOCA</name>
<protein>
    <submittedName>
        <fullName evidence="2">Uncharacterized protein</fullName>
    </submittedName>
</protein>
<reference evidence="3" key="1">
    <citation type="journal article" date="2019" name="Int. J. Syst. Evol. Microbiol.">
        <title>The Global Catalogue of Microorganisms (GCM) 10K type strain sequencing project: providing services to taxonomists for standard genome sequencing and annotation.</title>
        <authorList>
            <consortium name="The Broad Institute Genomics Platform"/>
            <consortium name="The Broad Institute Genome Sequencing Center for Infectious Disease"/>
            <person name="Wu L."/>
            <person name="Ma J."/>
        </authorList>
    </citation>
    <scope>NUCLEOTIDE SEQUENCE [LARGE SCALE GENOMIC DNA]</scope>
    <source>
        <strain evidence="3">CGMCC 4.7329</strain>
    </source>
</reference>
<comment type="caution">
    <text evidence="2">The sequence shown here is derived from an EMBL/GenBank/DDBJ whole genome shotgun (WGS) entry which is preliminary data.</text>
</comment>
<feature type="transmembrane region" description="Helical" evidence="1">
    <location>
        <begin position="89"/>
        <end position="116"/>
    </location>
</feature>
<accession>A0ABQ2K7H3</accession>
<organism evidence="2 3">
    <name type="scientific">Nocardia rhizosphaerihabitans</name>
    <dbReference type="NCBI Taxonomy" id="1691570"/>
    <lineage>
        <taxon>Bacteria</taxon>
        <taxon>Bacillati</taxon>
        <taxon>Actinomycetota</taxon>
        <taxon>Actinomycetes</taxon>
        <taxon>Mycobacteriales</taxon>
        <taxon>Nocardiaceae</taxon>
        <taxon>Nocardia</taxon>
    </lineage>
</organism>